<name>A0AAE0UUE9_9TELE</name>
<keyword evidence="2" id="KW-0732">Signal</keyword>
<dbReference type="Gene3D" id="2.60.40.10">
    <property type="entry name" value="Immunoglobulins"/>
    <property type="match status" value="5"/>
</dbReference>
<evidence type="ECO:0000313" key="8">
    <source>
        <dbReference type="Proteomes" id="UP001274896"/>
    </source>
</evidence>
<proteinExistence type="predicted"/>
<dbReference type="InterPro" id="IPR013783">
    <property type="entry name" value="Ig-like_fold"/>
</dbReference>
<feature type="domain" description="Ig-like" evidence="6">
    <location>
        <begin position="199"/>
        <end position="277"/>
    </location>
</feature>
<feature type="domain" description="Ig-like" evidence="6">
    <location>
        <begin position="54"/>
        <end position="115"/>
    </location>
</feature>
<keyword evidence="4" id="KW-0325">Glycoprotein</keyword>
<comment type="subcellular location">
    <subcellularLocation>
        <location evidence="1">Membrane</location>
    </subcellularLocation>
</comment>
<accession>A0AAE0UUE9</accession>
<sequence length="515" mass="56491">MILTSAERSDSGTYTTLTILNVDQRSKGSYSLQVTIEAQVSSVKLSYSCLPTGVMKVNCSADGDNLHFSWSSDFNALPQLENGTSTVILEQDHQGKVTCHVENHISRDNNSVDLHQCPAQVSSVNVSYSCLTHGVVKVNCSADGDNLHFSWTSDFNALPQLENGTSTVILEQDHQGKVTCHVENHISRDNNSVDLHQCPAQVSSVNVSYSCLTHGVVKVNCSADGDNLHFSWTSDFNALPQLENGTSTVILEQDHQGKVTCHVKNHISRDNNSVDLHQCPAQVSSVNVSYSCLTHGVVKVNCSADGDNLHFSWTSDFNALPQLENGTSTVILEQDHQGKVTCHVENHISRDNNSVDLHQCPAQVSSVNVSYSCLTHGVVKVNCSADGDNLHFIWTSDFNALPQLENGTSTVILEQDHQGKVTCHVENHISRDNNSVDLHQCPDAILLLLSMACVILIILAVLAFCIYKKRQGRRRKANHVSGIEDNKSDTPSQDDKDLVYAEVTHIAMNRTKTRP</sequence>
<evidence type="ECO:0000256" key="3">
    <source>
        <dbReference type="ARBA" id="ARBA00023136"/>
    </source>
</evidence>
<keyword evidence="3 5" id="KW-0472">Membrane</keyword>
<dbReference type="GO" id="GO:0016020">
    <property type="term" value="C:membrane"/>
    <property type="evidence" value="ECO:0007669"/>
    <property type="project" value="UniProtKB-SubCell"/>
</dbReference>
<organism evidence="7 8">
    <name type="scientific">Hemibagrus guttatus</name>
    <dbReference type="NCBI Taxonomy" id="175788"/>
    <lineage>
        <taxon>Eukaryota</taxon>
        <taxon>Metazoa</taxon>
        <taxon>Chordata</taxon>
        <taxon>Craniata</taxon>
        <taxon>Vertebrata</taxon>
        <taxon>Euteleostomi</taxon>
        <taxon>Actinopterygii</taxon>
        <taxon>Neopterygii</taxon>
        <taxon>Teleostei</taxon>
        <taxon>Ostariophysi</taxon>
        <taxon>Siluriformes</taxon>
        <taxon>Bagridae</taxon>
        <taxon>Hemibagrus</taxon>
    </lineage>
</organism>
<feature type="domain" description="Ig-like" evidence="6">
    <location>
        <begin position="280"/>
        <end position="358"/>
    </location>
</feature>
<protein>
    <recommendedName>
        <fullName evidence="6">Ig-like domain-containing protein</fullName>
    </recommendedName>
</protein>
<evidence type="ECO:0000256" key="4">
    <source>
        <dbReference type="ARBA" id="ARBA00023180"/>
    </source>
</evidence>
<evidence type="ECO:0000313" key="7">
    <source>
        <dbReference type="EMBL" id="KAK3519813.1"/>
    </source>
</evidence>
<feature type="non-terminal residue" evidence="7">
    <location>
        <position position="515"/>
    </location>
</feature>
<dbReference type="PROSITE" id="PS50835">
    <property type="entry name" value="IG_LIKE"/>
    <property type="match status" value="5"/>
</dbReference>
<feature type="domain" description="Ig-like" evidence="6">
    <location>
        <begin position="118"/>
        <end position="196"/>
    </location>
</feature>
<evidence type="ECO:0000256" key="1">
    <source>
        <dbReference type="ARBA" id="ARBA00004370"/>
    </source>
</evidence>
<keyword evidence="5" id="KW-0812">Transmembrane</keyword>
<dbReference type="InterPro" id="IPR015631">
    <property type="entry name" value="CD2/SLAM_rcpt"/>
</dbReference>
<dbReference type="Proteomes" id="UP001274896">
    <property type="component" value="Unassembled WGS sequence"/>
</dbReference>
<dbReference type="EMBL" id="JAUCMX010000016">
    <property type="protein sequence ID" value="KAK3519813.1"/>
    <property type="molecule type" value="Genomic_DNA"/>
</dbReference>
<keyword evidence="8" id="KW-1185">Reference proteome</keyword>
<dbReference type="InterPro" id="IPR007110">
    <property type="entry name" value="Ig-like_dom"/>
</dbReference>
<keyword evidence="5" id="KW-1133">Transmembrane helix</keyword>
<feature type="transmembrane region" description="Helical" evidence="5">
    <location>
        <begin position="444"/>
        <end position="467"/>
    </location>
</feature>
<dbReference type="PANTHER" id="PTHR12080">
    <property type="entry name" value="SIGNALING LYMPHOCYTIC ACTIVATION MOLECULE"/>
    <property type="match status" value="1"/>
</dbReference>
<comment type="caution">
    <text evidence="7">The sequence shown here is derived from an EMBL/GenBank/DDBJ whole genome shotgun (WGS) entry which is preliminary data.</text>
</comment>
<dbReference type="AlphaFoldDB" id="A0AAE0UUE9"/>
<evidence type="ECO:0000256" key="5">
    <source>
        <dbReference type="SAM" id="Phobius"/>
    </source>
</evidence>
<evidence type="ECO:0000256" key="2">
    <source>
        <dbReference type="ARBA" id="ARBA00022729"/>
    </source>
</evidence>
<feature type="domain" description="Ig-like" evidence="6">
    <location>
        <begin position="361"/>
        <end position="439"/>
    </location>
</feature>
<gene>
    <name evidence="7" type="ORF">QTP70_006490</name>
</gene>
<reference evidence="7" key="1">
    <citation type="submission" date="2023-06" db="EMBL/GenBank/DDBJ databases">
        <title>Male Hemibagrus guttatus genome.</title>
        <authorList>
            <person name="Bian C."/>
        </authorList>
    </citation>
    <scope>NUCLEOTIDE SEQUENCE</scope>
    <source>
        <strain evidence="7">Male_cb2023</strain>
        <tissue evidence="7">Muscle</tissue>
    </source>
</reference>
<evidence type="ECO:0000259" key="6">
    <source>
        <dbReference type="PROSITE" id="PS50835"/>
    </source>
</evidence>